<evidence type="ECO:0000313" key="1">
    <source>
        <dbReference type="EMBL" id="MBF8192435.1"/>
    </source>
</evidence>
<dbReference type="PROSITE" id="PS51257">
    <property type="entry name" value="PROKAR_LIPOPROTEIN"/>
    <property type="match status" value="1"/>
</dbReference>
<name>A0A931AIQ6_9ACTN</name>
<accession>A0A931AIQ6</accession>
<gene>
    <name evidence="1" type="ORF">ITP53_43500</name>
</gene>
<reference evidence="1" key="1">
    <citation type="submission" date="2020-11" db="EMBL/GenBank/DDBJ databases">
        <title>Whole-genome analyses of Nonomuraea sp. K274.</title>
        <authorList>
            <person name="Veyisoglu A."/>
        </authorList>
    </citation>
    <scope>NUCLEOTIDE SEQUENCE</scope>
    <source>
        <strain evidence="1">K274</strain>
    </source>
</reference>
<sequence>MIRLRQAREMVKNRWPTLVLIVLTIVSSTGCGLLGVVAGGELCHKRADYENALVRKVLSPVLTQTGLAGAMEDMNDCDSSTHGSYVSVHIEDVKAKNVLAAFVKAGWAGGPASERSRDCAAGCEAYDLTKTFGKRVVGVSLEGPLEYGTDVVILASAADECWDANGYRCLNG</sequence>
<organism evidence="1 2">
    <name type="scientific">Nonomuraea cypriaca</name>
    <dbReference type="NCBI Taxonomy" id="1187855"/>
    <lineage>
        <taxon>Bacteria</taxon>
        <taxon>Bacillati</taxon>
        <taxon>Actinomycetota</taxon>
        <taxon>Actinomycetes</taxon>
        <taxon>Streptosporangiales</taxon>
        <taxon>Streptosporangiaceae</taxon>
        <taxon>Nonomuraea</taxon>
    </lineage>
</organism>
<dbReference type="Proteomes" id="UP000605361">
    <property type="component" value="Unassembled WGS sequence"/>
</dbReference>
<comment type="caution">
    <text evidence="1">The sequence shown here is derived from an EMBL/GenBank/DDBJ whole genome shotgun (WGS) entry which is preliminary data.</text>
</comment>
<dbReference type="AlphaFoldDB" id="A0A931AIQ6"/>
<proteinExistence type="predicted"/>
<protein>
    <recommendedName>
        <fullName evidence="3">Lipoprotein</fullName>
    </recommendedName>
</protein>
<evidence type="ECO:0000313" key="2">
    <source>
        <dbReference type="Proteomes" id="UP000605361"/>
    </source>
</evidence>
<dbReference type="EMBL" id="JADOGI010000210">
    <property type="protein sequence ID" value="MBF8192435.1"/>
    <property type="molecule type" value="Genomic_DNA"/>
</dbReference>
<keyword evidence="2" id="KW-1185">Reference proteome</keyword>
<evidence type="ECO:0008006" key="3">
    <source>
        <dbReference type="Google" id="ProtNLM"/>
    </source>
</evidence>
<dbReference type="RefSeq" id="WP_195901327.1">
    <property type="nucleotide sequence ID" value="NZ_JADOGI010000210.1"/>
</dbReference>